<name>A0A382Y9B3_9ZZZZ</name>
<accession>A0A382Y9B3</accession>
<organism evidence="1">
    <name type="scientific">marine metagenome</name>
    <dbReference type="NCBI Taxonomy" id="408172"/>
    <lineage>
        <taxon>unclassified sequences</taxon>
        <taxon>metagenomes</taxon>
        <taxon>ecological metagenomes</taxon>
    </lineage>
</organism>
<dbReference type="EMBL" id="UINC01173471">
    <property type="protein sequence ID" value="SVD79088.1"/>
    <property type="molecule type" value="Genomic_DNA"/>
</dbReference>
<dbReference type="AlphaFoldDB" id="A0A382Y9B3"/>
<feature type="non-terminal residue" evidence="1">
    <location>
        <position position="41"/>
    </location>
</feature>
<proteinExistence type="predicted"/>
<reference evidence="1" key="1">
    <citation type="submission" date="2018-05" db="EMBL/GenBank/DDBJ databases">
        <authorList>
            <person name="Lanie J.A."/>
            <person name="Ng W.-L."/>
            <person name="Kazmierczak K.M."/>
            <person name="Andrzejewski T.M."/>
            <person name="Davidsen T.M."/>
            <person name="Wayne K.J."/>
            <person name="Tettelin H."/>
            <person name="Glass J.I."/>
            <person name="Rusch D."/>
            <person name="Podicherti R."/>
            <person name="Tsui H.-C.T."/>
            <person name="Winkler M.E."/>
        </authorList>
    </citation>
    <scope>NUCLEOTIDE SEQUENCE</scope>
</reference>
<evidence type="ECO:0000313" key="1">
    <source>
        <dbReference type="EMBL" id="SVD79088.1"/>
    </source>
</evidence>
<gene>
    <name evidence="1" type="ORF">METZ01_LOCUS431942</name>
</gene>
<protein>
    <submittedName>
        <fullName evidence="1">Uncharacterized protein</fullName>
    </submittedName>
</protein>
<sequence>MSTPSIEVYRSLPVPSRSVHAWRYTPWKKIHPTGNLDVIPT</sequence>